<dbReference type="Pfam" id="PF13624">
    <property type="entry name" value="SurA_N_3"/>
    <property type="match status" value="1"/>
</dbReference>
<keyword evidence="7" id="KW-0812">Transmembrane</keyword>
<gene>
    <name evidence="9" type="ORF">EKG35_14970</name>
</gene>
<dbReference type="Proteomes" id="UP000276349">
    <property type="component" value="Unassembled WGS sequence"/>
</dbReference>
<comment type="catalytic activity">
    <reaction evidence="1">
        <text>[protein]-peptidylproline (omega=180) = [protein]-peptidylproline (omega=0)</text>
        <dbReference type="Rhea" id="RHEA:16237"/>
        <dbReference type="Rhea" id="RHEA-COMP:10747"/>
        <dbReference type="Rhea" id="RHEA-COMP:10748"/>
        <dbReference type="ChEBI" id="CHEBI:83833"/>
        <dbReference type="ChEBI" id="CHEBI:83834"/>
        <dbReference type="EC" id="5.2.1.8"/>
    </reaction>
</comment>
<evidence type="ECO:0000313" key="9">
    <source>
        <dbReference type="EMBL" id="RTQ90382.1"/>
    </source>
</evidence>
<evidence type="ECO:0000256" key="6">
    <source>
        <dbReference type="PROSITE-ProRule" id="PRU00278"/>
    </source>
</evidence>
<dbReference type="EMBL" id="RXNR01000050">
    <property type="protein sequence ID" value="RTQ90382.1"/>
    <property type="molecule type" value="Genomic_DNA"/>
</dbReference>
<dbReference type="Gene3D" id="3.10.50.40">
    <property type="match status" value="1"/>
</dbReference>
<dbReference type="PROSITE" id="PS50198">
    <property type="entry name" value="PPIC_PPIASE_2"/>
    <property type="match status" value="1"/>
</dbReference>
<dbReference type="SUPFAM" id="SSF109998">
    <property type="entry name" value="Triger factor/SurA peptide-binding domain-like"/>
    <property type="match status" value="1"/>
</dbReference>
<dbReference type="OrthoDB" id="2677468at2"/>
<keyword evidence="3" id="KW-0732">Signal</keyword>
<keyword evidence="10" id="KW-1185">Reference proteome</keyword>
<dbReference type="Pfam" id="PF13145">
    <property type="entry name" value="Rotamase_2"/>
    <property type="match status" value="1"/>
</dbReference>
<dbReference type="SUPFAM" id="SSF54534">
    <property type="entry name" value="FKBP-like"/>
    <property type="match status" value="1"/>
</dbReference>
<evidence type="ECO:0000256" key="4">
    <source>
        <dbReference type="ARBA" id="ARBA00023110"/>
    </source>
</evidence>
<dbReference type="PANTHER" id="PTHR47245">
    <property type="entry name" value="PEPTIDYLPROLYL ISOMERASE"/>
    <property type="match status" value="1"/>
</dbReference>
<dbReference type="Gene3D" id="1.10.4030.10">
    <property type="entry name" value="Porin chaperone SurA, peptide-binding domain"/>
    <property type="match status" value="1"/>
</dbReference>
<evidence type="ECO:0000256" key="7">
    <source>
        <dbReference type="SAM" id="Phobius"/>
    </source>
</evidence>
<dbReference type="InterPro" id="IPR000297">
    <property type="entry name" value="PPIase_PpiC"/>
</dbReference>
<sequence length="319" mass="36137">MKSKRNNFTSQTTNKTPLSQRRLKTKPVLTLLAILFLGNIFWFILWLWPNGGQQAGGDETVATVDGEEITRQQWMAAMETRYGKETLQTLVNEAVMERAAKEYDIKVSDEEIDLEIALMRSAQDTTDTAIQQLTDEQLRKKVRAQLILEKVLTKDIITDAEEIAKYYEENQSLYNIPTTYRTSIIIVESQEDANSVKEEIKNGSDFSVLARERSLDTTSASLGGDIGFITTTQSNIDGSIQDAVEQLKANETSEPFVMSDGRYGIVHVSEINEGKSFTYEDVKEHIKRVLAMEQLPATITPEAFWKEFNATWFYGESSN</sequence>
<feature type="transmembrane region" description="Helical" evidence="7">
    <location>
        <begin position="28"/>
        <end position="48"/>
    </location>
</feature>
<dbReference type="RefSeq" id="WP_126295351.1">
    <property type="nucleotide sequence ID" value="NZ_CP155468.1"/>
</dbReference>
<feature type="domain" description="PpiC" evidence="8">
    <location>
        <begin position="177"/>
        <end position="270"/>
    </location>
</feature>
<keyword evidence="5 6" id="KW-0413">Isomerase</keyword>
<reference evidence="9 10" key="1">
    <citation type="submission" date="2018-12" db="EMBL/GenBank/DDBJ databases">
        <authorList>
            <person name="Yu L."/>
        </authorList>
    </citation>
    <scope>NUCLEOTIDE SEQUENCE [LARGE SCALE GENOMIC DNA]</scope>
    <source>
        <strain evidence="9 10">S5H2222</strain>
    </source>
</reference>
<evidence type="ECO:0000256" key="5">
    <source>
        <dbReference type="ARBA" id="ARBA00023235"/>
    </source>
</evidence>
<dbReference type="InterPro" id="IPR027304">
    <property type="entry name" value="Trigger_fact/SurA_dom_sf"/>
</dbReference>
<organism evidence="9 10">
    <name type="scientific">Lysinibacillus telephonicus</name>
    <dbReference type="NCBI Taxonomy" id="1714840"/>
    <lineage>
        <taxon>Bacteria</taxon>
        <taxon>Bacillati</taxon>
        <taxon>Bacillota</taxon>
        <taxon>Bacilli</taxon>
        <taxon>Bacillales</taxon>
        <taxon>Bacillaceae</taxon>
        <taxon>Lysinibacillus</taxon>
    </lineage>
</organism>
<keyword evidence="7" id="KW-1133">Transmembrane helix</keyword>
<dbReference type="EC" id="5.2.1.8" evidence="2"/>
<dbReference type="InterPro" id="IPR046357">
    <property type="entry name" value="PPIase_dom_sf"/>
</dbReference>
<evidence type="ECO:0000256" key="1">
    <source>
        <dbReference type="ARBA" id="ARBA00000971"/>
    </source>
</evidence>
<dbReference type="InterPro" id="IPR050245">
    <property type="entry name" value="PrsA_foldase"/>
</dbReference>
<dbReference type="PANTHER" id="PTHR47245:SF1">
    <property type="entry name" value="FOLDASE PROTEIN PRSA"/>
    <property type="match status" value="1"/>
</dbReference>
<evidence type="ECO:0000259" key="8">
    <source>
        <dbReference type="PROSITE" id="PS50198"/>
    </source>
</evidence>
<accession>A0A431UL14</accession>
<dbReference type="PROSITE" id="PS01096">
    <property type="entry name" value="PPIC_PPIASE_1"/>
    <property type="match status" value="1"/>
</dbReference>
<dbReference type="GO" id="GO:0003755">
    <property type="term" value="F:peptidyl-prolyl cis-trans isomerase activity"/>
    <property type="evidence" value="ECO:0007669"/>
    <property type="project" value="UniProtKB-KW"/>
</dbReference>
<dbReference type="AlphaFoldDB" id="A0A431UL14"/>
<keyword evidence="4 6" id="KW-0697">Rotamase</keyword>
<name>A0A431UL14_9BACI</name>
<evidence type="ECO:0000313" key="10">
    <source>
        <dbReference type="Proteomes" id="UP000276349"/>
    </source>
</evidence>
<protein>
    <recommendedName>
        <fullName evidence="2">peptidylprolyl isomerase</fullName>
        <ecNumber evidence="2">5.2.1.8</ecNumber>
    </recommendedName>
</protein>
<keyword evidence="7" id="KW-0472">Membrane</keyword>
<evidence type="ECO:0000256" key="3">
    <source>
        <dbReference type="ARBA" id="ARBA00022729"/>
    </source>
</evidence>
<evidence type="ECO:0000256" key="2">
    <source>
        <dbReference type="ARBA" id="ARBA00013194"/>
    </source>
</evidence>
<comment type="caution">
    <text evidence="9">The sequence shown here is derived from an EMBL/GenBank/DDBJ whole genome shotgun (WGS) entry which is preliminary data.</text>
</comment>
<proteinExistence type="predicted"/>
<dbReference type="InterPro" id="IPR023058">
    <property type="entry name" value="PPIase_PpiC_CS"/>
</dbReference>